<proteinExistence type="predicted"/>
<dbReference type="InParanoid" id="A0A2K2BM33"/>
<evidence type="ECO:0000256" key="1">
    <source>
        <dbReference type="SAM" id="MobiDB-lite"/>
    </source>
</evidence>
<dbReference type="EMBL" id="CM009291">
    <property type="protein sequence ID" value="PNT50841.1"/>
    <property type="molecule type" value="Genomic_DNA"/>
</dbReference>
<accession>A0A2K2BM33</accession>
<feature type="compositionally biased region" description="Acidic residues" evidence="1">
    <location>
        <begin position="99"/>
        <end position="118"/>
    </location>
</feature>
<organism evidence="3 4">
    <name type="scientific">Populus trichocarpa</name>
    <name type="common">Western balsam poplar</name>
    <name type="synonym">Populus balsamifera subsp. trichocarpa</name>
    <dbReference type="NCBI Taxonomy" id="3694"/>
    <lineage>
        <taxon>Eukaryota</taxon>
        <taxon>Viridiplantae</taxon>
        <taxon>Streptophyta</taxon>
        <taxon>Embryophyta</taxon>
        <taxon>Tracheophyta</taxon>
        <taxon>Spermatophyta</taxon>
        <taxon>Magnoliopsida</taxon>
        <taxon>eudicotyledons</taxon>
        <taxon>Gunneridae</taxon>
        <taxon>Pentapetalae</taxon>
        <taxon>rosids</taxon>
        <taxon>fabids</taxon>
        <taxon>Malpighiales</taxon>
        <taxon>Salicaceae</taxon>
        <taxon>Saliceae</taxon>
        <taxon>Populus</taxon>
    </lineage>
</organism>
<feature type="chain" id="PRO_5014378393" evidence="2">
    <location>
        <begin position="22"/>
        <end position="118"/>
    </location>
</feature>
<protein>
    <submittedName>
        <fullName evidence="3">Uncharacterized protein</fullName>
    </submittedName>
</protein>
<evidence type="ECO:0000313" key="3">
    <source>
        <dbReference type="EMBL" id="PNT50841.1"/>
    </source>
</evidence>
<dbReference type="AlphaFoldDB" id="A0A2K2BM33"/>
<gene>
    <name evidence="3" type="ORF">POPTR_002G208300</name>
</gene>
<evidence type="ECO:0000256" key="2">
    <source>
        <dbReference type="SAM" id="SignalP"/>
    </source>
</evidence>
<keyword evidence="2" id="KW-0732">Signal</keyword>
<dbReference type="Proteomes" id="UP000006729">
    <property type="component" value="Chromosome 2"/>
</dbReference>
<keyword evidence="4" id="KW-1185">Reference proteome</keyword>
<feature type="signal peptide" evidence="2">
    <location>
        <begin position="1"/>
        <end position="21"/>
    </location>
</feature>
<evidence type="ECO:0000313" key="4">
    <source>
        <dbReference type="Proteomes" id="UP000006729"/>
    </source>
</evidence>
<reference evidence="3 4" key="1">
    <citation type="journal article" date="2006" name="Science">
        <title>The genome of black cottonwood, Populus trichocarpa (Torr. &amp; Gray).</title>
        <authorList>
            <person name="Tuskan G.A."/>
            <person name="Difazio S."/>
            <person name="Jansson S."/>
            <person name="Bohlmann J."/>
            <person name="Grigoriev I."/>
            <person name="Hellsten U."/>
            <person name="Putnam N."/>
            <person name="Ralph S."/>
            <person name="Rombauts S."/>
            <person name="Salamov A."/>
            <person name="Schein J."/>
            <person name="Sterck L."/>
            <person name="Aerts A."/>
            <person name="Bhalerao R.R."/>
            <person name="Bhalerao R.P."/>
            <person name="Blaudez D."/>
            <person name="Boerjan W."/>
            <person name="Brun A."/>
            <person name="Brunner A."/>
            <person name="Busov V."/>
            <person name="Campbell M."/>
            <person name="Carlson J."/>
            <person name="Chalot M."/>
            <person name="Chapman J."/>
            <person name="Chen G.L."/>
            <person name="Cooper D."/>
            <person name="Coutinho P.M."/>
            <person name="Couturier J."/>
            <person name="Covert S."/>
            <person name="Cronk Q."/>
            <person name="Cunningham R."/>
            <person name="Davis J."/>
            <person name="Degroeve S."/>
            <person name="Dejardin A."/>
            <person name="Depamphilis C."/>
            <person name="Detter J."/>
            <person name="Dirks B."/>
            <person name="Dubchak I."/>
            <person name="Duplessis S."/>
            <person name="Ehlting J."/>
            <person name="Ellis B."/>
            <person name="Gendler K."/>
            <person name="Goodstein D."/>
            <person name="Gribskov M."/>
            <person name="Grimwood J."/>
            <person name="Groover A."/>
            <person name="Gunter L."/>
            <person name="Hamberger B."/>
            <person name="Heinze B."/>
            <person name="Helariutta Y."/>
            <person name="Henrissat B."/>
            <person name="Holligan D."/>
            <person name="Holt R."/>
            <person name="Huang W."/>
            <person name="Islam-Faridi N."/>
            <person name="Jones S."/>
            <person name="Jones-Rhoades M."/>
            <person name="Jorgensen R."/>
            <person name="Joshi C."/>
            <person name="Kangasjarvi J."/>
            <person name="Karlsson J."/>
            <person name="Kelleher C."/>
            <person name="Kirkpatrick R."/>
            <person name="Kirst M."/>
            <person name="Kohler A."/>
            <person name="Kalluri U."/>
            <person name="Larimer F."/>
            <person name="Leebens-Mack J."/>
            <person name="Leple J.C."/>
            <person name="Locascio P."/>
            <person name="Lou Y."/>
            <person name="Lucas S."/>
            <person name="Martin F."/>
            <person name="Montanini B."/>
            <person name="Napoli C."/>
            <person name="Nelson D.R."/>
            <person name="Nelson C."/>
            <person name="Nieminen K."/>
            <person name="Nilsson O."/>
            <person name="Pereda V."/>
            <person name="Peter G."/>
            <person name="Philippe R."/>
            <person name="Pilate G."/>
            <person name="Poliakov A."/>
            <person name="Razumovskaya J."/>
            <person name="Richardson P."/>
            <person name="Rinaldi C."/>
            <person name="Ritland K."/>
            <person name="Rouze P."/>
            <person name="Ryaboy D."/>
            <person name="Schmutz J."/>
            <person name="Schrader J."/>
            <person name="Segerman B."/>
            <person name="Shin H."/>
            <person name="Siddiqui A."/>
            <person name="Sterky F."/>
            <person name="Terry A."/>
            <person name="Tsai C.J."/>
            <person name="Uberbacher E."/>
            <person name="Unneberg P."/>
            <person name="Vahala J."/>
            <person name="Wall K."/>
            <person name="Wessler S."/>
            <person name="Yang G."/>
            <person name="Yin T."/>
            <person name="Douglas C."/>
            <person name="Marra M."/>
            <person name="Sandberg G."/>
            <person name="Van de Peer Y."/>
            <person name="Rokhsar D."/>
        </authorList>
    </citation>
    <scope>NUCLEOTIDE SEQUENCE [LARGE SCALE GENOMIC DNA]</scope>
    <source>
        <strain evidence="4">cv. Nisqually</strain>
    </source>
</reference>
<sequence>MLGSFKVVIIVAACGSSLLAAHGPMHGHHEDKKIGGSRGEGLTTVLEALEGKLRIYRWWCCCLVTDGEWKKERSLLRKNKREGRNKAAIMRGKAKTGVEDEDEGSGFSGEELEEDKVT</sequence>
<feature type="region of interest" description="Disordered" evidence="1">
    <location>
        <begin position="81"/>
        <end position="118"/>
    </location>
</feature>
<name>A0A2K2BM33_POPTR</name>